<accession>J9BVQ2</accession>
<feature type="non-terminal residue" evidence="1">
    <location>
        <position position="36"/>
    </location>
</feature>
<dbReference type="AlphaFoldDB" id="J9BVQ2"/>
<gene>
    <name evidence="1" type="ORF">EVA_20273</name>
</gene>
<sequence>MKYIGHGENEKYLKNLLLKLRSSDMIALDHVLFYGS</sequence>
<protein>
    <submittedName>
        <fullName evidence="1">Uncharacterized protein</fullName>
    </submittedName>
</protein>
<comment type="caution">
    <text evidence="1">The sequence shown here is derived from an EMBL/GenBank/DDBJ whole genome shotgun (WGS) entry which is preliminary data.</text>
</comment>
<name>J9BVQ2_9ZZZZ</name>
<reference evidence="1" key="1">
    <citation type="journal article" date="2012" name="PLoS ONE">
        <title>Gene sets for utilization of primary and secondary nutrition supplies in the distal gut of endangered iberian lynx.</title>
        <authorList>
            <person name="Alcaide M."/>
            <person name="Messina E."/>
            <person name="Richter M."/>
            <person name="Bargiela R."/>
            <person name="Peplies J."/>
            <person name="Huws S.A."/>
            <person name="Newbold C.J."/>
            <person name="Golyshin P.N."/>
            <person name="Simon M.A."/>
            <person name="Lopez G."/>
            <person name="Yakimov M.M."/>
            <person name="Ferrer M."/>
        </authorList>
    </citation>
    <scope>NUCLEOTIDE SEQUENCE</scope>
</reference>
<proteinExistence type="predicted"/>
<organism evidence="1">
    <name type="scientific">gut metagenome</name>
    <dbReference type="NCBI Taxonomy" id="749906"/>
    <lineage>
        <taxon>unclassified sequences</taxon>
        <taxon>metagenomes</taxon>
        <taxon>organismal metagenomes</taxon>
    </lineage>
</organism>
<evidence type="ECO:0000313" key="1">
    <source>
        <dbReference type="EMBL" id="EJW91620.1"/>
    </source>
</evidence>
<dbReference type="EMBL" id="AMCI01008054">
    <property type="protein sequence ID" value="EJW91620.1"/>
    <property type="molecule type" value="Genomic_DNA"/>
</dbReference>